<dbReference type="InParanoid" id="K1VBG1"/>
<evidence type="ECO:0000256" key="1">
    <source>
        <dbReference type="SAM" id="MobiDB-lite"/>
    </source>
</evidence>
<accession>K1VBG1</accession>
<protein>
    <submittedName>
        <fullName evidence="2">Uncharacterized protein</fullName>
    </submittedName>
</protein>
<name>K1VBG1_TRIAC</name>
<keyword evidence="3" id="KW-1185">Reference proteome</keyword>
<dbReference type="HOGENOM" id="CLU_1983130_0_0_1"/>
<dbReference type="AlphaFoldDB" id="K1VBG1"/>
<evidence type="ECO:0000313" key="2">
    <source>
        <dbReference type="EMBL" id="EKD01375.1"/>
    </source>
</evidence>
<gene>
    <name evidence="2" type="ORF">A1Q2_04322</name>
</gene>
<feature type="compositionally biased region" description="Basic and acidic residues" evidence="1">
    <location>
        <begin position="9"/>
        <end position="27"/>
    </location>
</feature>
<dbReference type="Proteomes" id="UP000006757">
    <property type="component" value="Unassembled WGS sequence"/>
</dbReference>
<dbReference type="EMBL" id="AMBO01000318">
    <property type="protein sequence ID" value="EKD01375.1"/>
    <property type="molecule type" value="Genomic_DNA"/>
</dbReference>
<organism evidence="2 3">
    <name type="scientific">Trichosporon asahii var. asahii (strain CBS 8904)</name>
    <name type="common">Yeast</name>
    <dbReference type="NCBI Taxonomy" id="1220162"/>
    <lineage>
        <taxon>Eukaryota</taxon>
        <taxon>Fungi</taxon>
        <taxon>Dikarya</taxon>
        <taxon>Basidiomycota</taxon>
        <taxon>Agaricomycotina</taxon>
        <taxon>Tremellomycetes</taxon>
        <taxon>Trichosporonales</taxon>
        <taxon>Trichosporonaceae</taxon>
        <taxon>Trichosporon</taxon>
    </lineage>
</organism>
<evidence type="ECO:0000313" key="3">
    <source>
        <dbReference type="Proteomes" id="UP000006757"/>
    </source>
</evidence>
<comment type="caution">
    <text evidence="2">The sequence shown here is derived from an EMBL/GenBank/DDBJ whole genome shotgun (WGS) entry which is preliminary data.</text>
</comment>
<proteinExistence type="predicted"/>
<feature type="compositionally biased region" description="Polar residues" evidence="1">
    <location>
        <begin position="42"/>
        <end position="53"/>
    </location>
</feature>
<feature type="region of interest" description="Disordered" evidence="1">
    <location>
        <begin position="1"/>
        <end position="62"/>
    </location>
</feature>
<reference evidence="2 3" key="1">
    <citation type="journal article" date="2012" name="Eukaryot. Cell">
        <title>Genome sequence of the Trichosporon asahii environmental strain CBS 8904.</title>
        <authorList>
            <person name="Yang R.Y."/>
            <person name="Li H.T."/>
            <person name="Zhu H."/>
            <person name="Zhou G.P."/>
            <person name="Wang M."/>
            <person name="Wang L."/>
        </authorList>
    </citation>
    <scope>NUCLEOTIDE SEQUENCE [LARGE SCALE GENOMIC DNA]</scope>
    <source>
        <strain evidence="2 3">CBS 8904</strain>
    </source>
</reference>
<sequence>MAHALSVRRVIDQRPDSGRPHTTETRRGAAAAHVVAKEPQAPRNTSLKDTTQAGGMLGLVPGANDGDSAMNIHKLSRASDAHLDDVLESHDADSALLAARLGRHQQDMTAAGLEAVVSPADEQMTN</sequence>